<protein>
    <recommendedName>
        <fullName evidence="3">Peroxin-13</fullName>
    </recommendedName>
</protein>
<dbReference type="EMBL" id="HBGH01018628">
    <property type="protein sequence ID" value="CAD9238239.1"/>
    <property type="molecule type" value="Transcribed_RNA"/>
</dbReference>
<proteinExistence type="predicted"/>
<feature type="compositionally biased region" description="Basic and acidic residues" evidence="1">
    <location>
        <begin position="160"/>
        <end position="174"/>
    </location>
</feature>
<evidence type="ECO:0000313" key="2">
    <source>
        <dbReference type="EMBL" id="CAD9238239.1"/>
    </source>
</evidence>
<gene>
    <name evidence="2" type="ORF">CCAE0312_LOCUS10341</name>
</gene>
<evidence type="ECO:0000256" key="1">
    <source>
        <dbReference type="SAM" id="MobiDB-lite"/>
    </source>
</evidence>
<organism evidence="2">
    <name type="scientific">Compsopogon caeruleus</name>
    <dbReference type="NCBI Taxonomy" id="31354"/>
    <lineage>
        <taxon>Eukaryota</taxon>
        <taxon>Rhodophyta</taxon>
        <taxon>Compsopogonophyceae</taxon>
        <taxon>Compsopogonales</taxon>
        <taxon>Compsopogonaceae</taxon>
        <taxon>Compsopogon</taxon>
    </lineage>
</organism>
<dbReference type="AlphaFoldDB" id="A0A7S1XHJ0"/>
<reference evidence="2" key="1">
    <citation type="submission" date="2021-01" db="EMBL/GenBank/DDBJ databases">
        <authorList>
            <person name="Corre E."/>
            <person name="Pelletier E."/>
            <person name="Niang G."/>
            <person name="Scheremetjew M."/>
            <person name="Finn R."/>
            <person name="Kale V."/>
            <person name="Holt S."/>
            <person name="Cochrane G."/>
            <person name="Meng A."/>
            <person name="Brown T."/>
            <person name="Cohen L."/>
        </authorList>
    </citation>
    <scope>NUCLEOTIDE SEQUENCE</scope>
    <source>
        <strain evidence="2">SAG 36.94</strain>
    </source>
</reference>
<feature type="region of interest" description="Disordered" evidence="1">
    <location>
        <begin position="142"/>
        <end position="174"/>
    </location>
</feature>
<sequence length="174" mass="19271">MGGLQGGMGGIHGNRWMGAVMAPGGEMVNTMHGVMYAIARVSGLMEEVLRNFHMIFESVYGLLHSFGVFQQEIVAVMGPEKVQPAGFFRRVLKKVLSFWRVFVLFIMSPLAGRFSPVSVALRILGLAPQQPPAVEVVELNEEEFPEQELEGELQGNDPTRSPDETTEERDNSHL</sequence>
<accession>A0A7S1XHJ0</accession>
<name>A0A7S1XHJ0_9RHOD</name>
<feature type="compositionally biased region" description="Acidic residues" evidence="1">
    <location>
        <begin position="142"/>
        <end position="151"/>
    </location>
</feature>
<evidence type="ECO:0008006" key="3">
    <source>
        <dbReference type="Google" id="ProtNLM"/>
    </source>
</evidence>